<dbReference type="CDD" id="cd00130">
    <property type="entry name" value="PAS"/>
    <property type="match status" value="1"/>
</dbReference>
<dbReference type="InterPro" id="IPR035965">
    <property type="entry name" value="PAS-like_dom_sf"/>
</dbReference>
<accession>A0ABX7LSM4</accession>
<evidence type="ECO:0000256" key="2">
    <source>
        <dbReference type="ARBA" id="ARBA00012438"/>
    </source>
</evidence>
<dbReference type="SUPFAM" id="SSF55785">
    <property type="entry name" value="PYP-like sensor domain (PAS domain)"/>
    <property type="match status" value="1"/>
</dbReference>
<dbReference type="Gene3D" id="1.10.260.40">
    <property type="entry name" value="lambda repressor-like DNA-binding domains"/>
    <property type="match status" value="1"/>
</dbReference>
<dbReference type="InterPro" id="IPR000014">
    <property type="entry name" value="PAS"/>
</dbReference>
<organism evidence="8 9">
    <name type="scientific">Brevundimonas fontaquae</name>
    <dbReference type="NCBI Taxonomy" id="2813778"/>
    <lineage>
        <taxon>Bacteria</taxon>
        <taxon>Pseudomonadati</taxon>
        <taxon>Pseudomonadota</taxon>
        <taxon>Alphaproteobacteria</taxon>
        <taxon>Caulobacterales</taxon>
        <taxon>Caulobacteraceae</taxon>
        <taxon>Brevundimonas</taxon>
    </lineage>
</organism>
<dbReference type="Pfam" id="PF01381">
    <property type="entry name" value="HTH_3"/>
    <property type="match status" value="1"/>
</dbReference>
<dbReference type="Proteomes" id="UP000662957">
    <property type="component" value="Chromosome"/>
</dbReference>
<dbReference type="PROSITE" id="PS50943">
    <property type="entry name" value="HTH_CROC1"/>
    <property type="match status" value="1"/>
</dbReference>
<evidence type="ECO:0000313" key="8">
    <source>
        <dbReference type="EMBL" id="QSF55312.1"/>
    </source>
</evidence>
<keyword evidence="3" id="KW-0597">Phosphoprotein</keyword>
<dbReference type="PROSITE" id="PS50112">
    <property type="entry name" value="PAS"/>
    <property type="match status" value="1"/>
</dbReference>
<evidence type="ECO:0000313" key="9">
    <source>
        <dbReference type="Proteomes" id="UP000662957"/>
    </source>
</evidence>
<evidence type="ECO:0000259" key="6">
    <source>
        <dbReference type="PROSITE" id="PS50112"/>
    </source>
</evidence>
<dbReference type="InterPro" id="IPR001610">
    <property type="entry name" value="PAC"/>
</dbReference>
<dbReference type="PANTHER" id="PTHR43304:SF1">
    <property type="entry name" value="PAC DOMAIN-CONTAINING PROTEIN"/>
    <property type="match status" value="1"/>
</dbReference>
<dbReference type="InterPro" id="IPR013655">
    <property type="entry name" value="PAS_fold_3"/>
</dbReference>
<keyword evidence="9" id="KW-1185">Reference proteome</keyword>
<dbReference type="InterPro" id="IPR052162">
    <property type="entry name" value="Sensor_kinase/Photoreceptor"/>
</dbReference>
<name>A0ABX7LSM4_9CAUL</name>
<dbReference type="CDD" id="cd00093">
    <property type="entry name" value="HTH_XRE"/>
    <property type="match status" value="1"/>
</dbReference>
<evidence type="ECO:0000259" key="7">
    <source>
        <dbReference type="PROSITE" id="PS50943"/>
    </source>
</evidence>
<protein>
    <recommendedName>
        <fullName evidence="2">histidine kinase</fullName>
        <ecNumber evidence="2">2.7.13.3</ecNumber>
    </recommendedName>
</protein>
<evidence type="ECO:0000256" key="3">
    <source>
        <dbReference type="ARBA" id="ARBA00022553"/>
    </source>
</evidence>
<dbReference type="SMART" id="SM00530">
    <property type="entry name" value="HTH_XRE"/>
    <property type="match status" value="1"/>
</dbReference>
<sequence>MVTFVVEADGYVLDVPEWVALTGQPPSEALGDGWLRMIHPEDVSRVSAAWKTAVSHEMSYNTDYRLLCADGSYRWFNARAEPVMGRDGRTSKWVGVILAIPGGSRPSRGVANADRPSRADRFSDISPAALRAARAMLQWSADQMAAESGIARSTLRRLEGGEDTTTPRKASIAKILAVLSREGLMFVGQDGVILGVIDHHGEIAAE</sequence>
<gene>
    <name evidence="8" type="ORF">JX001_05790</name>
</gene>
<dbReference type="PANTHER" id="PTHR43304">
    <property type="entry name" value="PHYTOCHROME-LIKE PROTEIN CPH1"/>
    <property type="match status" value="1"/>
</dbReference>
<feature type="domain" description="PAS" evidence="6">
    <location>
        <begin position="21"/>
        <end position="57"/>
    </location>
</feature>
<evidence type="ECO:0000256" key="4">
    <source>
        <dbReference type="ARBA" id="ARBA00022679"/>
    </source>
</evidence>
<reference evidence="8 9" key="1">
    <citation type="submission" date="2021-02" db="EMBL/GenBank/DDBJ databases">
        <title>Brevundimonas sp. CS1 genome sequence.</title>
        <authorList>
            <person name="Lee K."/>
            <person name="Choi Y.-J."/>
            <person name="Son H.-R."/>
        </authorList>
    </citation>
    <scope>NUCLEOTIDE SEQUENCE [LARGE SCALE GENOMIC DNA]</scope>
    <source>
        <strain evidence="8 9">CS1</strain>
    </source>
</reference>
<keyword evidence="4" id="KW-0808">Transferase</keyword>
<comment type="catalytic activity">
    <reaction evidence="1">
        <text>ATP + protein L-histidine = ADP + protein N-phospho-L-histidine.</text>
        <dbReference type="EC" id="2.7.13.3"/>
    </reaction>
</comment>
<evidence type="ECO:0000256" key="5">
    <source>
        <dbReference type="ARBA" id="ARBA00022777"/>
    </source>
</evidence>
<dbReference type="EMBL" id="CP070968">
    <property type="protein sequence ID" value="QSF55312.1"/>
    <property type="molecule type" value="Genomic_DNA"/>
</dbReference>
<dbReference type="SUPFAM" id="SSF47413">
    <property type="entry name" value="lambda repressor-like DNA-binding domains"/>
    <property type="match status" value="1"/>
</dbReference>
<dbReference type="SMART" id="SM00086">
    <property type="entry name" value="PAC"/>
    <property type="match status" value="1"/>
</dbReference>
<dbReference type="Gene3D" id="3.30.450.20">
    <property type="entry name" value="PAS domain"/>
    <property type="match status" value="1"/>
</dbReference>
<dbReference type="RefSeq" id="WP_205682682.1">
    <property type="nucleotide sequence ID" value="NZ_CP070968.1"/>
</dbReference>
<keyword evidence="5" id="KW-0418">Kinase</keyword>
<evidence type="ECO:0000256" key="1">
    <source>
        <dbReference type="ARBA" id="ARBA00000085"/>
    </source>
</evidence>
<dbReference type="InterPro" id="IPR001387">
    <property type="entry name" value="Cro/C1-type_HTH"/>
</dbReference>
<dbReference type="InterPro" id="IPR010982">
    <property type="entry name" value="Lambda_DNA-bd_dom_sf"/>
</dbReference>
<dbReference type="EC" id="2.7.13.3" evidence="2"/>
<proteinExistence type="predicted"/>
<dbReference type="NCBIfam" id="TIGR00229">
    <property type="entry name" value="sensory_box"/>
    <property type="match status" value="1"/>
</dbReference>
<feature type="domain" description="HTH cro/C1-type" evidence="7">
    <location>
        <begin position="130"/>
        <end position="184"/>
    </location>
</feature>
<dbReference type="Pfam" id="PF08447">
    <property type="entry name" value="PAS_3"/>
    <property type="match status" value="1"/>
</dbReference>